<evidence type="ECO:0000256" key="2">
    <source>
        <dbReference type="SAM" id="MobiDB-lite"/>
    </source>
</evidence>
<evidence type="ECO:0000313" key="4">
    <source>
        <dbReference type="Proteomes" id="UP000317982"/>
    </source>
</evidence>
<dbReference type="RefSeq" id="WP_142704197.1">
    <property type="nucleotide sequence ID" value="NZ_VIRS01000005.1"/>
</dbReference>
<gene>
    <name evidence="3" type="ORF">FL583_09575</name>
</gene>
<dbReference type="OrthoDB" id="4326943at2"/>
<keyword evidence="4" id="KW-1185">Reference proteome</keyword>
<feature type="region of interest" description="Disordered" evidence="2">
    <location>
        <begin position="62"/>
        <end position="85"/>
    </location>
</feature>
<dbReference type="SUPFAM" id="SSF56349">
    <property type="entry name" value="DNA breaking-rejoining enzymes"/>
    <property type="match status" value="1"/>
</dbReference>
<name>A0A545AVG7_9ACTN</name>
<dbReference type="Proteomes" id="UP000317982">
    <property type="component" value="Unassembled WGS sequence"/>
</dbReference>
<organism evidence="3 4">
    <name type="scientific">Cryptosporangium phraense</name>
    <dbReference type="NCBI Taxonomy" id="2593070"/>
    <lineage>
        <taxon>Bacteria</taxon>
        <taxon>Bacillati</taxon>
        <taxon>Actinomycetota</taxon>
        <taxon>Actinomycetes</taxon>
        <taxon>Cryptosporangiales</taxon>
        <taxon>Cryptosporangiaceae</taxon>
        <taxon>Cryptosporangium</taxon>
    </lineage>
</organism>
<dbReference type="EMBL" id="VIRS01000005">
    <property type="protein sequence ID" value="TQS45332.1"/>
    <property type="molecule type" value="Genomic_DNA"/>
</dbReference>
<dbReference type="InParanoid" id="A0A545AVG7"/>
<protein>
    <recommendedName>
        <fullName evidence="5">Tyrosine-type recombinase/integrase</fullName>
    </recommendedName>
</protein>
<dbReference type="InterPro" id="IPR011010">
    <property type="entry name" value="DNA_brk_join_enz"/>
</dbReference>
<dbReference type="GO" id="GO:0003677">
    <property type="term" value="F:DNA binding"/>
    <property type="evidence" value="ECO:0007669"/>
    <property type="project" value="InterPro"/>
</dbReference>
<proteinExistence type="predicted"/>
<dbReference type="GO" id="GO:0006310">
    <property type="term" value="P:DNA recombination"/>
    <property type="evidence" value="ECO:0007669"/>
    <property type="project" value="UniProtKB-KW"/>
</dbReference>
<dbReference type="AlphaFoldDB" id="A0A545AVG7"/>
<accession>A0A545AVG7</accession>
<sequence>MSPSLHDIRRVEPYSARKSVLSFLANKVGVKDTILQAWARHSDGSVTERFYIHTTVDDLTVASDASQQREQERHSPANRKVPLTC</sequence>
<evidence type="ECO:0008006" key="5">
    <source>
        <dbReference type="Google" id="ProtNLM"/>
    </source>
</evidence>
<dbReference type="GO" id="GO:0015074">
    <property type="term" value="P:DNA integration"/>
    <property type="evidence" value="ECO:0007669"/>
    <property type="project" value="InterPro"/>
</dbReference>
<dbReference type="InterPro" id="IPR013762">
    <property type="entry name" value="Integrase-like_cat_sf"/>
</dbReference>
<reference evidence="3 4" key="1">
    <citation type="submission" date="2019-07" db="EMBL/GenBank/DDBJ databases">
        <title>Cryptosporangium phraense sp. nov., isolated from plant litter.</title>
        <authorList>
            <person name="Suriyachadkun C."/>
        </authorList>
    </citation>
    <scope>NUCLEOTIDE SEQUENCE [LARGE SCALE GENOMIC DNA]</scope>
    <source>
        <strain evidence="3 4">A-T 5661</strain>
    </source>
</reference>
<keyword evidence="1" id="KW-0233">DNA recombination</keyword>
<evidence type="ECO:0000256" key="1">
    <source>
        <dbReference type="ARBA" id="ARBA00023172"/>
    </source>
</evidence>
<evidence type="ECO:0000313" key="3">
    <source>
        <dbReference type="EMBL" id="TQS45332.1"/>
    </source>
</evidence>
<comment type="caution">
    <text evidence="3">The sequence shown here is derived from an EMBL/GenBank/DDBJ whole genome shotgun (WGS) entry which is preliminary data.</text>
</comment>
<dbReference type="Gene3D" id="1.10.443.10">
    <property type="entry name" value="Intergrase catalytic core"/>
    <property type="match status" value="1"/>
</dbReference>